<evidence type="ECO:0000256" key="1">
    <source>
        <dbReference type="SAM" id="Phobius"/>
    </source>
</evidence>
<protein>
    <submittedName>
        <fullName evidence="2">Uncharacterized protein</fullName>
    </submittedName>
</protein>
<dbReference type="EMBL" id="JAKOGI010000117">
    <property type="protein sequence ID" value="KAJ8443523.1"/>
    <property type="molecule type" value="Genomic_DNA"/>
</dbReference>
<accession>A0A9Q1KIN6</accession>
<proteinExistence type="predicted"/>
<comment type="caution">
    <text evidence="2">The sequence shown here is derived from an EMBL/GenBank/DDBJ whole genome shotgun (WGS) entry which is preliminary data.</text>
</comment>
<keyword evidence="3" id="KW-1185">Reference proteome</keyword>
<reference evidence="2" key="1">
    <citation type="submission" date="2022-04" db="EMBL/GenBank/DDBJ databases">
        <title>Carnegiea gigantea Genome sequencing and assembly v2.</title>
        <authorList>
            <person name="Copetti D."/>
            <person name="Sanderson M.J."/>
            <person name="Burquez A."/>
            <person name="Wojciechowski M.F."/>
        </authorList>
    </citation>
    <scope>NUCLEOTIDE SEQUENCE</scope>
    <source>
        <strain evidence="2">SGP5-SGP5p</strain>
        <tissue evidence="2">Aerial part</tissue>
    </source>
</reference>
<keyword evidence="1" id="KW-0472">Membrane</keyword>
<name>A0A9Q1KIN6_9CARY</name>
<sequence length="237" mass="27573">MEKNYRNSETSEYVKRINPLLCALFLWRLTLSAMALRFLIDNQGLLVRLIIFNVRHEHELSKQRGYEPCISLQWKLKFYPLTKSLKAFCVRRLPREKDTYEVECHCRSVVVASLFSSDQREVGQEDKKDGCFIILLHIIKSELVHQHCVKEAQLLNSLLNETNIGKLRRQPIHSPYSTKAANPRPLKKTWQLSPVSQIKFHISIQTLTVKSCKTNKLRSTKTAAGIIPRSWSFLRLV</sequence>
<evidence type="ECO:0000313" key="3">
    <source>
        <dbReference type="Proteomes" id="UP001153076"/>
    </source>
</evidence>
<dbReference type="AlphaFoldDB" id="A0A9Q1KIN6"/>
<evidence type="ECO:0000313" key="2">
    <source>
        <dbReference type="EMBL" id="KAJ8443523.1"/>
    </source>
</evidence>
<organism evidence="2 3">
    <name type="scientific">Carnegiea gigantea</name>
    <dbReference type="NCBI Taxonomy" id="171969"/>
    <lineage>
        <taxon>Eukaryota</taxon>
        <taxon>Viridiplantae</taxon>
        <taxon>Streptophyta</taxon>
        <taxon>Embryophyta</taxon>
        <taxon>Tracheophyta</taxon>
        <taxon>Spermatophyta</taxon>
        <taxon>Magnoliopsida</taxon>
        <taxon>eudicotyledons</taxon>
        <taxon>Gunneridae</taxon>
        <taxon>Pentapetalae</taxon>
        <taxon>Caryophyllales</taxon>
        <taxon>Cactineae</taxon>
        <taxon>Cactaceae</taxon>
        <taxon>Cactoideae</taxon>
        <taxon>Echinocereeae</taxon>
        <taxon>Carnegiea</taxon>
    </lineage>
</organism>
<keyword evidence="1" id="KW-1133">Transmembrane helix</keyword>
<feature type="transmembrane region" description="Helical" evidence="1">
    <location>
        <begin position="20"/>
        <end position="40"/>
    </location>
</feature>
<dbReference type="Proteomes" id="UP001153076">
    <property type="component" value="Unassembled WGS sequence"/>
</dbReference>
<keyword evidence="1" id="KW-0812">Transmembrane</keyword>
<gene>
    <name evidence="2" type="ORF">Cgig2_017006</name>
</gene>